<dbReference type="Proteomes" id="UP000070341">
    <property type="component" value="Unassembled WGS sequence"/>
</dbReference>
<evidence type="ECO:0000313" key="2">
    <source>
        <dbReference type="EMBL" id="KXA99021.1"/>
    </source>
</evidence>
<dbReference type="EMBL" id="LHXU01000083">
    <property type="protein sequence ID" value="KXA99021.1"/>
    <property type="molecule type" value="Genomic_DNA"/>
</dbReference>
<comment type="caution">
    <text evidence="2">The sequence shown here is derived from an EMBL/GenBank/DDBJ whole genome shotgun (WGS) entry which is preliminary data.</text>
</comment>
<dbReference type="InterPro" id="IPR010982">
    <property type="entry name" value="Lambda_DNA-bd_dom_sf"/>
</dbReference>
<name>A0A133UXW9_9EURY</name>
<dbReference type="SUPFAM" id="SSF47413">
    <property type="entry name" value="lambda repressor-like DNA-binding domains"/>
    <property type="match status" value="1"/>
</dbReference>
<organism evidence="2 3">
    <name type="scientific">candidate division MSBL1 archaeon SCGC-AAA259M10</name>
    <dbReference type="NCBI Taxonomy" id="1698270"/>
    <lineage>
        <taxon>Archaea</taxon>
        <taxon>Methanobacteriati</taxon>
        <taxon>Methanobacteriota</taxon>
        <taxon>candidate division MSBL1</taxon>
    </lineage>
</organism>
<dbReference type="Gene3D" id="1.10.260.40">
    <property type="entry name" value="lambda repressor-like DNA-binding domains"/>
    <property type="match status" value="1"/>
</dbReference>
<dbReference type="Pfam" id="PF01381">
    <property type="entry name" value="HTH_3"/>
    <property type="match status" value="1"/>
</dbReference>
<dbReference type="InterPro" id="IPR001387">
    <property type="entry name" value="Cro/C1-type_HTH"/>
</dbReference>
<keyword evidence="3" id="KW-1185">Reference proteome</keyword>
<dbReference type="AlphaFoldDB" id="A0A133UXW9"/>
<reference evidence="2 3" key="1">
    <citation type="journal article" date="2016" name="Sci. Rep.">
        <title>Metabolic traits of an uncultured archaeal lineage -MSBL1- from brine pools of the Red Sea.</title>
        <authorList>
            <person name="Mwirichia R."/>
            <person name="Alam I."/>
            <person name="Rashid M."/>
            <person name="Vinu M."/>
            <person name="Ba-Alawi W."/>
            <person name="Anthony Kamau A."/>
            <person name="Kamanda Ngugi D."/>
            <person name="Goker M."/>
            <person name="Klenk H.P."/>
            <person name="Bajic V."/>
            <person name="Stingl U."/>
        </authorList>
    </citation>
    <scope>NUCLEOTIDE SEQUENCE [LARGE SCALE GENOMIC DNA]</scope>
    <source>
        <strain evidence="2">SCGC-AAA259M10</strain>
    </source>
</reference>
<accession>A0A133UXW9</accession>
<feature type="domain" description="HTH cro/C1-type" evidence="1">
    <location>
        <begin position="12"/>
        <end position="61"/>
    </location>
</feature>
<proteinExistence type="predicted"/>
<evidence type="ECO:0000259" key="1">
    <source>
        <dbReference type="Pfam" id="PF01381"/>
    </source>
</evidence>
<dbReference type="CDD" id="cd00093">
    <property type="entry name" value="HTH_XRE"/>
    <property type="match status" value="1"/>
</dbReference>
<gene>
    <name evidence="2" type="ORF">AKJ40_04155</name>
</gene>
<protein>
    <recommendedName>
        <fullName evidence="1">HTH cro/C1-type domain-containing protein</fullName>
    </recommendedName>
</protein>
<dbReference type="GO" id="GO:0003677">
    <property type="term" value="F:DNA binding"/>
    <property type="evidence" value="ECO:0007669"/>
    <property type="project" value="InterPro"/>
</dbReference>
<sequence>MLPPYEYIKNEIKSKRKEANWTKKKLSEESGVPKDIIEMIESGAKGKEQKYHYLKKIDEALEEAEAVKKEEDEDR</sequence>
<evidence type="ECO:0000313" key="3">
    <source>
        <dbReference type="Proteomes" id="UP000070341"/>
    </source>
</evidence>